<comment type="catalytic activity">
    <reaction evidence="14 15">
        <text>beta-D-fructose 6-phosphate + ATP = beta-D-fructose 1,6-bisphosphate + ADP + H(+)</text>
        <dbReference type="Rhea" id="RHEA:16109"/>
        <dbReference type="ChEBI" id="CHEBI:15378"/>
        <dbReference type="ChEBI" id="CHEBI:30616"/>
        <dbReference type="ChEBI" id="CHEBI:32966"/>
        <dbReference type="ChEBI" id="CHEBI:57634"/>
        <dbReference type="ChEBI" id="CHEBI:456216"/>
        <dbReference type="EC" id="2.7.1.11"/>
    </reaction>
</comment>
<dbReference type="GO" id="GO:0016208">
    <property type="term" value="F:AMP binding"/>
    <property type="evidence" value="ECO:0007669"/>
    <property type="project" value="TreeGrafter"/>
</dbReference>
<dbReference type="AlphaFoldDB" id="A0A0B0IJI8"/>
<dbReference type="GO" id="GO:0003872">
    <property type="term" value="F:6-phosphofructokinase activity"/>
    <property type="evidence" value="ECO:0007669"/>
    <property type="project" value="UniProtKB-UniRule"/>
</dbReference>
<comment type="subcellular location">
    <subcellularLocation>
        <location evidence="3 15">Cytoplasm</location>
    </subcellularLocation>
</comment>
<dbReference type="GO" id="GO:0048029">
    <property type="term" value="F:monosaccharide binding"/>
    <property type="evidence" value="ECO:0007669"/>
    <property type="project" value="TreeGrafter"/>
</dbReference>
<feature type="binding site" description="in other chain" evidence="15">
    <location>
        <position position="154"/>
    </location>
    <ligand>
        <name>ADP</name>
        <dbReference type="ChEBI" id="CHEBI:456216"/>
        <note>allosteric activator; ligand shared between dimeric partners</note>
    </ligand>
</feature>
<dbReference type="InterPro" id="IPR012003">
    <property type="entry name" value="ATP_PFK_prok-type"/>
</dbReference>
<dbReference type="FunFam" id="3.40.50.450:FF:000001">
    <property type="entry name" value="ATP-dependent 6-phosphofructokinase"/>
    <property type="match status" value="1"/>
</dbReference>
<evidence type="ECO:0000256" key="1">
    <source>
        <dbReference type="ARBA" id="ARBA00001946"/>
    </source>
</evidence>
<keyword evidence="12 15" id="KW-0460">Magnesium</keyword>
<dbReference type="Pfam" id="PF00365">
    <property type="entry name" value="PFK"/>
    <property type="match status" value="1"/>
</dbReference>
<feature type="binding site" description="in other chain" evidence="15">
    <location>
        <begin position="169"/>
        <end position="171"/>
    </location>
    <ligand>
        <name>substrate</name>
        <note>ligand shared between dimeric partners</note>
    </ligand>
</feature>
<keyword evidence="10 15" id="KW-0418">Kinase</keyword>
<dbReference type="GO" id="GO:0070095">
    <property type="term" value="F:fructose-6-phosphate binding"/>
    <property type="evidence" value="ECO:0007669"/>
    <property type="project" value="TreeGrafter"/>
</dbReference>
<feature type="binding site" description="in other chain" evidence="15">
    <location>
        <begin position="125"/>
        <end position="127"/>
    </location>
    <ligand>
        <name>substrate</name>
        <note>ligand shared between dimeric partners</note>
    </ligand>
</feature>
<dbReference type="Gene3D" id="3.40.50.460">
    <property type="entry name" value="Phosphofructokinase domain"/>
    <property type="match status" value="1"/>
</dbReference>
<dbReference type="InterPro" id="IPR015912">
    <property type="entry name" value="Phosphofructokinase_CS"/>
</dbReference>
<feature type="binding site" evidence="15">
    <location>
        <begin position="21"/>
        <end position="25"/>
    </location>
    <ligand>
        <name>ADP</name>
        <dbReference type="ChEBI" id="CHEBI:456216"/>
        <note>allosteric activator; ligand shared between dimeric partners</note>
    </ligand>
</feature>
<organism evidence="17 18">
    <name type="scientific">Halalkalibacter okhensis</name>
    <dbReference type="NCBI Taxonomy" id="333138"/>
    <lineage>
        <taxon>Bacteria</taxon>
        <taxon>Bacillati</taxon>
        <taxon>Bacillota</taxon>
        <taxon>Bacilli</taxon>
        <taxon>Bacillales</taxon>
        <taxon>Bacillaceae</taxon>
        <taxon>Halalkalibacter</taxon>
    </lineage>
</organism>
<keyword evidence="6 15" id="KW-0021">Allosteric enzyme</keyword>
<dbReference type="GO" id="GO:0046872">
    <property type="term" value="F:metal ion binding"/>
    <property type="evidence" value="ECO:0007669"/>
    <property type="project" value="UniProtKB-KW"/>
</dbReference>
<feature type="binding site" evidence="15">
    <location>
        <position position="11"/>
    </location>
    <ligand>
        <name>ATP</name>
        <dbReference type="ChEBI" id="CHEBI:30616"/>
    </ligand>
</feature>
<keyword evidence="5 15" id="KW-0963">Cytoplasm</keyword>
<sequence length="319" mass="34400">MKRIGVLTSGGDSPGMNAAIRAVVRKAIFHGLEVYGISYGYAGLINGDIKKMELGSVGDIIHRGGTVLYTARCEEFKTLEGQKKGIEQLKKFGIEGLVVIGGDGSYQGAQKLAEHGFPTIGVPGTIDNDIPGTDFTIGFDTALNTVIDAIDKIRDTATSHERTYVIEVMGRHAGDLALWSGLADGAETIIVPEADYEMSDIISRLKRGQERGKKHSIIIVAEGVGSGFDFGNRIKEEMNLETRVTVLGHIQRGGSPSGFDRVLASRLGAKAVDLLLEGKAGVTVGIEKNELVYHDINEALSRKHTIDMEMYKLSQQLSI</sequence>
<evidence type="ECO:0000256" key="2">
    <source>
        <dbReference type="ARBA" id="ARBA00002659"/>
    </source>
</evidence>
<comment type="similarity">
    <text evidence="15">Belongs to the phosphofructokinase type A (PFKA) family. ATP-dependent PFK group I subfamily. Prokaryotic clade 'B1' sub-subfamily.</text>
</comment>
<evidence type="ECO:0000256" key="9">
    <source>
        <dbReference type="ARBA" id="ARBA00022741"/>
    </source>
</evidence>
<dbReference type="PANTHER" id="PTHR13697">
    <property type="entry name" value="PHOSPHOFRUCTOKINASE"/>
    <property type="match status" value="1"/>
</dbReference>
<evidence type="ECO:0000256" key="11">
    <source>
        <dbReference type="ARBA" id="ARBA00022840"/>
    </source>
</evidence>
<keyword evidence="11 15" id="KW-0067">ATP-binding</keyword>
<evidence type="ECO:0000256" key="14">
    <source>
        <dbReference type="ARBA" id="ARBA00048070"/>
    </source>
</evidence>
<dbReference type="GO" id="GO:0005524">
    <property type="term" value="F:ATP binding"/>
    <property type="evidence" value="ECO:0007669"/>
    <property type="project" value="UniProtKB-UniRule"/>
</dbReference>
<evidence type="ECO:0000256" key="12">
    <source>
        <dbReference type="ARBA" id="ARBA00022842"/>
    </source>
</evidence>
<dbReference type="Proteomes" id="UP000030832">
    <property type="component" value="Unassembled WGS sequence"/>
</dbReference>
<feature type="binding site" description="in other chain" evidence="15">
    <location>
        <begin position="185"/>
        <end position="187"/>
    </location>
    <ligand>
        <name>ADP</name>
        <dbReference type="ChEBI" id="CHEBI:456216"/>
        <note>allosteric activator; ligand shared between dimeric partners</note>
    </ligand>
</feature>
<keyword evidence="13 15" id="KW-0324">Glycolysis</keyword>
<gene>
    <name evidence="15" type="primary">pfkA</name>
    <name evidence="17" type="ORF">LQ50_06600</name>
</gene>
<comment type="subunit">
    <text evidence="15">Homotetramer.</text>
</comment>
<feature type="binding site" description="in other chain" evidence="15">
    <location>
        <begin position="249"/>
        <end position="252"/>
    </location>
    <ligand>
        <name>substrate</name>
        <note>ligand shared between dimeric partners</note>
    </ligand>
</feature>
<keyword evidence="18" id="KW-1185">Reference proteome</keyword>
<dbReference type="GO" id="GO:0030388">
    <property type="term" value="P:fructose 1,6-bisphosphate metabolic process"/>
    <property type="evidence" value="ECO:0007669"/>
    <property type="project" value="TreeGrafter"/>
</dbReference>
<comment type="function">
    <text evidence="2 15">Catalyzes the phosphorylation of D-fructose 6-phosphate to fructose 1,6-bisphosphate by ATP, the first committing step of glycolysis.</text>
</comment>
<feature type="domain" description="Phosphofructokinase" evidence="16">
    <location>
        <begin position="3"/>
        <end position="275"/>
    </location>
</feature>
<comment type="activity regulation">
    <text evidence="15">Allosterically activated by ADP and other diphosphonucleosides, and allosterically inhibited by phosphoenolpyruvate.</text>
</comment>
<dbReference type="EMBL" id="JRJU01000005">
    <property type="protein sequence ID" value="KHF41052.1"/>
    <property type="molecule type" value="Genomic_DNA"/>
</dbReference>
<feature type="binding site" evidence="15">
    <location>
        <position position="243"/>
    </location>
    <ligand>
        <name>substrate</name>
        <note>ligand shared between dimeric partners</note>
    </ligand>
</feature>
<dbReference type="STRING" id="333138.LQ50_06600"/>
<feature type="binding site" evidence="15">
    <location>
        <begin position="72"/>
        <end position="73"/>
    </location>
    <ligand>
        <name>ATP</name>
        <dbReference type="ChEBI" id="CHEBI:30616"/>
    </ligand>
</feature>
<keyword evidence="8 15" id="KW-0479">Metal-binding</keyword>
<keyword evidence="9 15" id="KW-0547">Nucleotide-binding</keyword>
<evidence type="ECO:0000313" key="17">
    <source>
        <dbReference type="EMBL" id="KHF41052.1"/>
    </source>
</evidence>
<name>A0A0B0IJI8_9BACI</name>
<dbReference type="OrthoDB" id="9802503at2"/>
<reference evidence="17 18" key="1">
    <citation type="submission" date="2014-09" db="EMBL/GenBank/DDBJ databases">
        <title>Genome sequencing and annotation of Bacillus Okhensis strain Kh10-101T.</title>
        <authorList>
            <person name="Prakash J.S."/>
        </authorList>
    </citation>
    <scope>NUCLEOTIDE SEQUENCE [LARGE SCALE GENOMIC DNA]</scope>
    <source>
        <strain evidence="18">Kh10-101T</strain>
    </source>
</reference>
<dbReference type="CDD" id="cd00763">
    <property type="entry name" value="Bacterial_PFK"/>
    <property type="match status" value="1"/>
</dbReference>
<dbReference type="PRINTS" id="PR00476">
    <property type="entry name" value="PHFRCTKINASE"/>
</dbReference>
<dbReference type="NCBIfam" id="TIGR02482">
    <property type="entry name" value="PFKA_ATP"/>
    <property type="match status" value="1"/>
</dbReference>
<feature type="binding site" evidence="15">
    <location>
        <position position="103"/>
    </location>
    <ligand>
        <name>Mg(2+)</name>
        <dbReference type="ChEBI" id="CHEBI:18420"/>
        <note>catalytic</note>
    </ligand>
</feature>
<evidence type="ECO:0000256" key="3">
    <source>
        <dbReference type="ARBA" id="ARBA00004496"/>
    </source>
</evidence>
<dbReference type="GO" id="GO:0042802">
    <property type="term" value="F:identical protein binding"/>
    <property type="evidence" value="ECO:0007669"/>
    <property type="project" value="TreeGrafter"/>
</dbReference>
<dbReference type="HAMAP" id="MF_00339">
    <property type="entry name" value="Phosphofructokinase_I_B1"/>
    <property type="match status" value="1"/>
</dbReference>
<dbReference type="PROSITE" id="PS00433">
    <property type="entry name" value="PHOSPHOFRUCTOKINASE"/>
    <property type="match status" value="1"/>
</dbReference>
<feature type="active site" description="Proton acceptor" evidence="15">
    <location>
        <position position="127"/>
    </location>
</feature>
<feature type="binding site" evidence="15">
    <location>
        <position position="162"/>
    </location>
    <ligand>
        <name>substrate</name>
        <note>ligand shared between dimeric partners</note>
    </ligand>
</feature>
<dbReference type="FunFam" id="3.40.50.460:FF:000002">
    <property type="entry name" value="ATP-dependent 6-phosphofructokinase"/>
    <property type="match status" value="1"/>
</dbReference>
<feature type="binding site" description="in other chain" evidence="15">
    <location>
        <begin position="213"/>
        <end position="215"/>
    </location>
    <ligand>
        <name>ADP</name>
        <dbReference type="ChEBI" id="CHEBI:456216"/>
        <note>allosteric activator; ligand shared between dimeric partners</note>
    </ligand>
</feature>
<dbReference type="NCBIfam" id="NF002872">
    <property type="entry name" value="PRK03202.1"/>
    <property type="match status" value="1"/>
</dbReference>
<dbReference type="GO" id="GO:0005945">
    <property type="term" value="C:6-phosphofructokinase complex"/>
    <property type="evidence" value="ECO:0007669"/>
    <property type="project" value="TreeGrafter"/>
</dbReference>
<keyword evidence="7 15" id="KW-0808">Transferase</keyword>
<evidence type="ECO:0000256" key="8">
    <source>
        <dbReference type="ARBA" id="ARBA00022723"/>
    </source>
</evidence>
<comment type="caution">
    <text evidence="17">The sequence shown here is derived from an EMBL/GenBank/DDBJ whole genome shotgun (WGS) entry which is preliminary data.</text>
</comment>
<dbReference type="UniPathway" id="UPA00109">
    <property type="reaction ID" value="UER00182"/>
</dbReference>
<dbReference type="EC" id="2.7.1.11" evidence="15"/>
<evidence type="ECO:0000259" key="16">
    <source>
        <dbReference type="Pfam" id="PF00365"/>
    </source>
</evidence>
<dbReference type="PANTHER" id="PTHR13697:SF4">
    <property type="entry name" value="ATP-DEPENDENT 6-PHOSPHOFRUCTOKINASE"/>
    <property type="match status" value="1"/>
</dbReference>
<evidence type="ECO:0000256" key="10">
    <source>
        <dbReference type="ARBA" id="ARBA00022777"/>
    </source>
</evidence>
<feature type="binding site" description="in other chain" evidence="15">
    <location>
        <position position="222"/>
    </location>
    <ligand>
        <name>substrate</name>
        <note>ligand shared between dimeric partners</note>
    </ligand>
</feature>
<dbReference type="eggNOG" id="COG0205">
    <property type="taxonomic scope" value="Bacteria"/>
</dbReference>
<evidence type="ECO:0000256" key="15">
    <source>
        <dbReference type="HAMAP-Rule" id="MF_00339"/>
    </source>
</evidence>
<dbReference type="Gene3D" id="3.40.50.450">
    <property type="match status" value="1"/>
</dbReference>
<dbReference type="InterPro" id="IPR012828">
    <property type="entry name" value="PFKA_ATP_prok"/>
</dbReference>
<comment type="pathway">
    <text evidence="4 15">Carbohydrate degradation; glycolysis; D-glyceraldehyde 3-phosphate and glycerone phosphate from D-glucose: step 3/4.</text>
</comment>
<evidence type="ECO:0000256" key="5">
    <source>
        <dbReference type="ARBA" id="ARBA00022490"/>
    </source>
</evidence>
<evidence type="ECO:0000256" key="13">
    <source>
        <dbReference type="ARBA" id="ARBA00023152"/>
    </source>
</evidence>
<comment type="cofactor">
    <cofactor evidence="1 15">
        <name>Mg(2+)</name>
        <dbReference type="ChEBI" id="CHEBI:18420"/>
    </cofactor>
</comment>
<evidence type="ECO:0000313" key="18">
    <source>
        <dbReference type="Proteomes" id="UP000030832"/>
    </source>
</evidence>
<feature type="binding site" description="in other chain" evidence="15">
    <location>
        <position position="211"/>
    </location>
    <ligand>
        <name>ADP</name>
        <dbReference type="ChEBI" id="CHEBI:456216"/>
        <note>allosteric activator; ligand shared between dimeric partners</note>
    </ligand>
</feature>
<dbReference type="InterPro" id="IPR035966">
    <property type="entry name" value="PKF_sf"/>
</dbReference>
<dbReference type="SUPFAM" id="SSF53784">
    <property type="entry name" value="Phosphofructokinase"/>
    <property type="match status" value="1"/>
</dbReference>
<evidence type="ECO:0000256" key="7">
    <source>
        <dbReference type="ARBA" id="ARBA00022679"/>
    </source>
</evidence>
<dbReference type="InterPro" id="IPR000023">
    <property type="entry name" value="Phosphofructokinase_dom"/>
</dbReference>
<dbReference type="GO" id="GO:0006002">
    <property type="term" value="P:fructose 6-phosphate metabolic process"/>
    <property type="evidence" value="ECO:0007669"/>
    <property type="project" value="UniProtKB-UniRule"/>
</dbReference>
<accession>A0A0B0IJI8</accession>
<feature type="binding site" evidence="15">
    <location>
        <begin position="102"/>
        <end position="105"/>
    </location>
    <ligand>
        <name>ATP</name>
        <dbReference type="ChEBI" id="CHEBI:30616"/>
    </ligand>
</feature>
<evidence type="ECO:0000256" key="6">
    <source>
        <dbReference type="ARBA" id="ARBA00022533"/>
    </source>
</evidence>
<protein>
    <recommendedName>
        <fullName evidence="15">ATP-dependent 6-phosphofructokinase</fullName>
        <shortName evidence="15">ATP-PFK</shortName>
        <shortName evidence="15">Phosphofructokinase</shortName>
        <ecNumber evidence="15">2.7.1.11</ecNumber>
    </recommendedName>
    <alternativeName>
        <fullName evidence="15">Phosphohexokinase</fullName>
    </alternativeName>
</protein>
<dbReference type="InterPro" id="IPR022953">
    <property type="entry name" value="ATP_PFK"/>
</dbReference>
<proteinExistence type="inferred from homology"/>
<comment type="caution">
    <text evidence="15">Lacks conserved residue(s) required for the propagation of feature annotation.</text>
</comment>
<dbReference type="RefSeq" id="WP_034627162.1">
    <property type="nucleotide sequence ID" value="NZ_JRJU01000005.1"/>
</dbReference>
<evidence type="ECO:0000256" key="4">
    <source>
        <dbReference type="ARBA" id="ARBA00004679"/>
    </source>
</evidence>
<dbReference type="PIRSF" id="PIRSF000532">
    <property type="entry name" value="ATP_PFK_prok"/>
    <property type="match status" value="1"/>
</dbReference>
<dbReference type="GO" id="GO:0061621">
    <property type="term" value="P:canonical glycolysis"/>
    <property type="evidence" value="ECO:0007669"/>
    <property type="project" value="TreeGrafter"/>
</dbReference>